<accession>A0ABP5ZFU7</accession>
<proteinExistence type="predicted"/>
<evidence type="ECO:0000313" key="2">
    <source>
        <dbReference type="EMBL" id="GAA2497400.1"/>
    </source>
</evidence>
<evidence type="ECO:0000313" key="3">
    <source>
        <dbReference type="Proteomes" id="UP001501358"/>
    </source>
</evidence>
<evidence type="ECO:0000256" key="1">
    <source>
        <dbReference type="SAM" id="MobiDB-lite"/>
    </source>
</evidence>
<sequence>MHGSGPRHDVDGPPRAAGLEWIRLRFRAARGTRHRRRVTGDRGGEFRGVPAKAPEPPGRAACEEHAPLASTAVPRHREHRGPHQRGVPPGFGRCTVHTVTTARARPPGAG</sequence>
<reference evidence="3" key="1">
    <citation type="journal article" date="2019" name="Int. J. Syst. Evol. Microbiol.">
        <title>The Global Catalogue of Microorganisms (GCM) 10K type strain sequencing project: providing services to taxonomists for standard genome sequencing and annotation.</title>
        <authorList>
            <consortium name="The Broad Institute Genomics Platform"/>
            <consortium name="The Broad Institute Genome Sequencing Center for Infectious Disease"/>
            <person name="Wu L."/>
            <person name="Ma J."/>
        </authorList>
    </citation>
    <scope>NUCLEOTIDE SEQUENCE [LARGE SCALE GENOMIC DNA]</scope>
    <source>
        <strain evidence="3">JCM 6307</strain>
    </source>
</reference>
<feature type="compositionally biased region" description="Basic residues" evidence="1">
    <location>
        <begin position="74"/>
        <end position="83"/>
    </location>
</feature>
<comment type="caution">
    <text evidence="2">The sequence shown here is derived from an EMBL/GenBank/DDBJ whole genome shotgun (WGS) entry which is preliminary data.</text>
</comment>
<organism evidence="2 3">
    <name type="scientific">Streptomyces thermolineatus</name>
    <dbReference type="NCBI Taxonomy" id="44033"/>
    <lineage>
        <taxon>Bacteria</taxon>
        <taxon>Bacillati</taxon>
        <taxon>Actinomycetota</taxon>
        <taxon>Actinomycetes</taxon>
        <taxon>Kitasatosporales</taxon>
        <taxon>Streptomycetaceae</taxon>
        <taxon>Streptomyces</taxon>
    </lineage>
</organism>
<gene>
    <name evidence="2" type="ORF">GCM10010406_37330</name>
</gene>
<feature type="region of interest" description="Disordered" evidence="1">
    <location>
        <begin position="30"/>
        <end position="110"/>
    </location>
</feature>
<dbReference type="Proteomes" id="UP001501358">
    <property type="component" value="Unassembled WGS sequence"/>
</dbReference>
<name>A0ABP5ZFU7_9ACTN</name>
<dbReference type="EMBL" id="BAAATA010000023">
    <property type="protein sequence ID" value="GAA2497400.1"/>
    <property type="molecule type" value="Genomic_DNA"/>
</dbReference>
<keyword evidence="3" id="KW-1185">Reference proteome</keyword>
<protein>
    <submittedName>
        <fullName evidence="2">Uncharacterized protein</fullName>
    </submittedName>
</protein>